<reference evidence="5" key="1">
    <citation type="submission" date="2014-09" db="EMBL/GenBank/DDBJ databases">
        <authorList>
            <person name="Sharma Rahul"/>
            <person name="Thines Marco"/>
        </authorList>
    </citation>
    <scope>NUCLEOTIDE SEQUENCE [LARGE SCALE GENOMIC DNA]</scope>
</reference>
<dbReference type="RefSeq" id="XP_024572828.1">
    <property type="nucleotide sequence ID" value="XM_024721045.1"/>
</dbReference>
<dbReference type="AlphaFoldDB" id="A0A0N7L3P6"/>
<feature type="compositionally biased region" description="Basic residues" evidence="2">
    <location>
        <begin position="1"/>
        <end position="15"/>
    </location>
</feature>
<feature type="domain" description="Rab-GAP TBC" evidence="3">
    <location>
        <begin position="76"/>
        <end position="267"/>
    </location>
</feature>
<dbReference type="GO" id="GO:0005096">
    <property type="term" value="F:GTPase activator activity"/>
    <property type="evidence" value="ECO:0007669"/>
    <property type="project" value="UniProtKB-KW"/>
</dbReference>
<dbReference type="Pfam" id="PF00566">
    <property type="entry name" value="RabGAP-TBC"/>
    <property type="match status" value="1"/>
</dbReference>
<dbReference type="Gene3D" id="1.10.472.80">
    <property type="entry name" value="Ypt/Rab-GAP domain of gyp1p, domain 3"/>
    <property type="match status" value="1"/>
</dbReference>
<dbReference type="Gene3D" id="1.10.8.1310">
    <property type="match status" value="1"/>
</dbReference>
<dbReference type="SMART" id="SM00164">
    <property type="entry name" value="TBC"/>
    <property type="match status" value="1"/>
</dbReference>
<dbReference type="InterPro" id="IPR000195">
    <property type="entry name" value="Rab-GAP-TBC_dom"/>
</dbReference>
<dbReference type="OMA" id="VYMFAQI"/>
<proteinExistence type="predicted"/>
<keyword evidence="1" id="KW-0343">GTPase activation</keyword>
<dbReference type="InterPro" id="IPR035969">
    <property type="entry name" value="Rab-GAP_TBC_sf"/>
</dbReference>
<dbReference type="FunFam" id="1.10.472.80:FF:000100">
    <property type="entry name" value="TBC1 domain protein"/>
    <property type="match status" value="1"/>
</dbReference>
<dbReference type="EMBL" id="CCYD01000207">
    <property type="protein sequence ID" value="CEG36459.1"/>
    <property type="molecule type" value="Genomic_DNA"/>
</dbReference>
<evidence type="ECO:0000313" key="4">
    <source>
        <dbReference type="EMBL" id="CEG36459.1"/>
    </source>
</evidence>
<keyword evidence="5" id="KW-1185">Reference proteome</keyword>
<evidence type="ECO:0000256" key="1">
    <source>
        <dbReference type="ARBA" id="ARBA00022468"/>
    </source>
</evidence>
<evidence type="ECO:0000259" key="3">
    <source>
        <dbReference type="PROSITE" id="PS50086"/>
    </source>
</evidence>
<dbReference type="GO" id="GO:0005789">
    <property type="term" value="C:endoplasmic reticulum membrane"/>
    <property type="evidence" value="ECO:0007669"/>
    <property type="project" value="TreeGrafter"/>
</dbReference>
<accession>A0A0N7L3P6</accession>
<dbReference type="STRING" id="4781.A0A0N7L3P6"/>
<dbReference type="PANTHER" id="PTHR20913:SF7">
    <property type="entry name" value="RE60063P"/>
    <property type="match status" value="1"/>
</dbReference>
<evidence type="ECO:0000313" key="5">
    <source>
        <dbReference type="Proteomes" id="UP000054928"/>
    </source>
</evidence>
<dbReference type="OrthoDB" id="206700at2759"/>
<dbReference type="GO" id="GO:0006888">
    <property type="term" value="P:endoplasmic reticulum to Golgi vesicle-mediated transport"/>
    <property type="evidence" value="ECO:0007669"/>
    <property type="project" value="TreeGrafter"/>
</dbReference>
<dbReference type="GeneID" id="36398064"/>
<protein>
    <recommendedName>
        <fullName evidence="3">Rab-GAP TBC domain-containing protein</fullName>
    </recommendedName>
</protein>
<name>A0A0N7L3P6_PLAHL</name>
<evidence type="ECO:0000256" key="2">
    <source>
        <dbReference type="SAM" id="MobiDB-lite"/>
    </source>
</evidence>
<sequence>MRNKKRHVNNRRRVRGIPGRAPTARESRQIHIKEAKLRAAVLRLRTLERKGNVATEEDRDECFREVRRLAITPNGLISSAFRTILWPFLLGLLSMKQNVRAISGENVKTEHRDAALIEKDVERSLWHYDVLKRLKETERLSKRRALKNIILSVLNANTTLFYFQGYHDVVSVFLLTLGNSMDTMRAVQVISETYQREPMRSGFEQVMDTTRLLFPLLDAADELLFRHLQASGVEPFFALPWMITWFSHQLKRFEDVARLFDLFLVTHPLFSLYVSAGVLLEARETILCCECDFGTMHGMLSKLPLTMDIEKVIARALVLFHQKPPEQLRRDSEMLADSGNQNMYFQYPFRYQPWLSLTKPMLKNVPPLPPRQSR</sequence>
<dbReference type="PANTHER" id="PTHR20913">
    <property type="entry name" value="TBC1 DOMAIN FAMILY MEMBER 20/GTPASE"/>
    <property type="match status" value="1"/>
</dbReference>
<dbReference type="Proteomes" id="UP000054928">
    <property type="component" value="Unassembled WGS sequence"/>
</dbReference>
<organism evidence="4 5">
    <name type="scientific">Plasmopara halstedii</name>
    <name type="common">Downy mildew of sunflower</name>
    <dbReference type="NCBI Taxonomy" id="4781"/>
    <lineage>
        <taxon>Eukaryota</taxon>
        <taxon>Sar</taxon>
        <taxon>Stramenopiles</taxon>
        <taxon>Oomycota</taxon>
        <taxon>Peronosporomycetes</taxon>
        <taxon>Peronosporales</taxon>
        <taxon>Peronosporaceae</taxon>
        <taxon>Plasmopara</taxon>
    </lineage>
</organism>
<dbReference type="InterPro" id="IPR045913">
    <property type="entry name" value="TBC20/Gyp8-like"/>
</dbReference>
<dbReference type="PROSITE" id="PS50086">
    <property type="entry name" value="TBC_RABGAP"/>
    <property type="match status" value="1"/>
</dbReference>
<dbReference type="SUPFAM" id="SSF47923">
    <property type="entry name" value="Ypt/Rab-GAP domain of gyp1p"/>
    <property type="match status" value="2"/>
</dbReference>
<feature type="region of interest" description="Disordered" evidence="2">
    <location>
        <begin position="1"/>
        <end position="26"/>
    </location>
</feature>